<evidence type="ECO:0000256" key="1">
    <source>
        <dbReference type="ARBA" id="ARBA00004141"/>
    </source>
</evidence>
<feature type="domain" description="O-antigen ligase-related" evidence="6">
    <location>
        <begin position="296"/>
        <end position="459"/>
    </location>
</feature>
<comment type="subcellular location">
    <subcellularLocation>
        <location evidence="1">Membrane</location>
        <topology evidence="1">Multi-pass membrane protein</topology>
    </subcellularLocation>
</comment>
<gene>
    <name evidence="7" type="ORF">BSZ32_05830</name>
</gene>
<feature type="transmembrane region" description="Helical" evidence="5">
    <location>
        <begin position="450"/>
        <end position="470"/>
    </location>
</feature>
<dbReference type="GO" id="GO:0016020">
    <property type="term" value="C:membrane"/>
    <property type="evidence" value="ECO:0007669"/>
    <property type="project" value="UniProtKB-SubCell"/>
</dbReference>
<dbReference type="Pfam" id="PF04932">
    <property type="entry name" value="Wzy_C"/>
    <property type="match status" value="1"/>
</dbReference>
<feature type="transmembrane region" description="Helical" evidence="5">
    <location>
        <begin position="114"/>
        <end position="132"/>
    </location>
</feature>
<evidence type="ECO:0000313" key="7">
    <source>
        <dbReference type="EMBL" id="PQJ28068.1"/>
    </source>
</evidence>
<sequence length="539" mass="59838">MYPSVAAVPQHWAELRKPVERVAALQLASLTTLHLLNTTPHFYKFFIVHCSFAPIGSRPMSRLLNILVCFTLILGPLCVGSYFGEWRWPLIYAATTTGLLALVFARPKKAGGRVSFSVLLTLLLLIAAQGYWMHYNTGTVFIENEIIGTVHYFWQFLPLESQPYPEYVGGVDQAEGWDRLSYILPCLLIVLAVRQMVASRVLSLRVLCGTIFWTGVAVATLGLVQRYTGAEGIYWSDDLILKNRPLFFGPYRSPGIATSYMNLGLALGLSHLLATTRRLSRRKDAKPTQPLFICIGLIILFTGAMTAGSKAGTVFAVSTLILWFVMNWRAVFSMLRNATSLLPSGSPHERNIIFSAIAAAGIFGVLSLGATVTERWEKSIDNDHQTLQVRNIANSVQLKMIDQPEWGWAGYGPGSFFPLFPFHVSQEEGKALNSKWVYSHNDHLQTLVEWGWAGTGCFVLLIGGGPTILLTELINEALSKKRRHRTGNLFYFRGIAIAMFICLLHATVDFPFQIESIAITFAALLGAAWAGKSLRSNEE</sequence>
<dbReference type="OrthoDB" id="196835at2"/>
<dbReference type="EMBL" id="MQWA01000001">
    <property type="protein sequence ID" value="PQJ28068.1"/>
    <property type="molecule type" value="Genomic_DNA"/>
</dbReference>
<keyword evidence="3 5" id="KW-1133">Transmembrane helix</keyword>
<dbReference type="AlphaFoldDB" id="A0A2S7TZ89"/>
<feature type="transmembrane region" description="Helical" evidence="5">
    <location>
        <begin position="288"/>
        <end position="307"/>
    </location>
</feature>
<evidence type="ECO:0000256" key="4">
    <source>
        <dbReference type="ARBA" id="ARBA00023136"/>
    </source>
</evidence>
<evidence type="ECO:0000256" key="5">
    <source>
        <dbReference type="SAM" id="Phobius"/>
    </source>
</evidence>
<feature type="transmembrane region" description="Helical" evidence="5">
    <location>
        <begin position="180"/>
        <end position="197"/>
    </location>
</feature>
<dbReference type="PANTHER" id="PTHR37422">
    <property type="entry name" value="TEICHURONIC ACID BIOSYNTHESIS PROTEIN TUAE"/>
    <property type="match status" value="1"/>
</dbReference>
<feature type="transmembrane region" description="Helical" evidence="5">
    <location>
        <begin position="352"/>
        <end position="372"/>
    </location>
</feature>
<dbReference type="InterPro" id="IPR051533">
    <property type="entry name" value="WaaL-like"/>
</dbReference>
<keyword evidence="8" id="KW-1185">Reference proteome</keyword>
<name>A0A2S7TZ89_9BACT</name>
<evidence type="ECO:0000256" key="3">
    <source>
        <dbReference type="ARBA" id="ARBA00022989"/>
    </source>
</evidence>
<protein>
    <recommendedName>
        <fullName evidence="6">O-antigen ligase-related domain-containing protein</fullName>
    </recommendedName>
</protein>
<feature type="transmembrane region" description="Helical" evidence="5">
    <location>
        <begin position="204"/>
        <end position="224"/>
    </location>
</feature>
<organism evidence="7 8">
    <name type="scientific">Rubritalea profundi</name>
    <dbReference type="NCBI Taxonomy" id="1658618"/>
    <lineage>
        <taxon>Bacteria</taxon>
        <taxon>Pseudomonadati</taxon>
        <taxon>Verrucomicrobiota</taxon>
        <taxon>Verrucomicrobiia</taxon>
        <taxon>Verrucomicrobiales</taxon>
        <taxon>Rubritaleaceae</taxon>
        <taxon>Rubritalea</taxon>
    </lineage>
</organism>
<comment type="caution">
    <text evidence="7">The sequence shown here is derived from an EMBL/GenBank/DDBJ whole genome shotgun (WGS) entry which is preliminary data.</text>
</comment>
<evidence type="ECO:0000313" key="8">
    <source>
        <dbReference type="Proteomes" id="UP000239907"/>
    </source>
</evidence>
<feature type="transmembrane region" description="Helical" evidence="5">
    <location>
        <begin position="490"/>
        <end position="508"/>
    </location>
</feature>
<feature type="transmembrane region" description="Helical" evidence="5">
    <location>
        <begin position="313"/>
        <end position="332"/>
    </location>
</feature>
<evidence type="ECO:0000256" key="2">
    <source>
        <dbReference type="ARBA" id="ARBA00022692"/>
    </source>
</evidence>
<reference evidence="7 8" key="1">
    <citation type="submission" date="2016-12" db="EMBL/GenBank/DDBJ databases">
        <title>Study of bacterial adaptation to deep sea.</title>
        <authorList>
            <person name="Song J."/>
            <person name="Yoshizawa S."/>
            <person name="Kogure K."/>
        </authorList>
    </citation>
    <scope>NUCLEOTIDE SEQUENCE [LARGE SCALE GENOMIC DNA]</scope>
    <source>
        <strain evidence="7 8">SAORIC-165</strain>
    </source>
</reference>
<accession>A0A2S7TZ89</accession>
<dbReference type="PANTHER" id="PTHR37422:SF13">
    <property type="entry name" value="LIPOPOLYSACCHARIDE BIOSYNTHESIS PROTEIN PA4999-RELATED"/>
    <property type="match status" value="1"/>
</dbReference>
<feature type="transmembrane region" description="Helical" evidence="5">
    <location>
        <begin position="514"/>
        <end position="531"/>
    </location>
</feature>
<evidence type="ECO:0000259" key="6">
    <source>
        <dbReference type="Pfam" id="PF04932"/>
    </source>
</evidence>
<dbReference type="InterPro" id="IPR007016">
    <property type="entry name" value="O-antigen_ligase-rel_domated"/>
</dbReference>
<feature type="transmembrane region" description="Helical" evidence="5">
    <location>
        <begin position="90"/>
        <end position="107"/>
    </location>
</feature>
<dbReference type="Proteomes" id="UP000239907">
    <property type="component" value="Unassembled WGS sequence"/>
</dbReference>
<proteinExistence type="predicted"/>
<keyword evidence="4 5" id="KW-0472">Membrane</keyword>
<feature type="transmembrane region" description="Helical" evidence="5">
    <location>
        <begin position="256"/>
        <end position="276"/>
    </location>
</feature>
<keyword evidence="2 5" id="KW-0812">Transmembrane</keyword>
<feature type="transmembrane region" description="Helical" evidence="5">
    <location>
        <begin position="63"/>
        <end position="84"/>
    </location>
</feature>